<feature type="region of interest" description="Disordered" evidence="1">
    <location>
        <begin position="1"/>
        <end position="22"/>
    </location>
</feature>
<accession>A0A2A9P530</accession>
<feature type="compositionally biased region" description="Polar residues" evidence="1">
    <location>
        <begin position="68"/>
        <end position="79"/>
    </location>
</feature>
<name>A0A2A9P530_OPHUN</name>
<comment type="caution">
    <text evidence="2">The sequence shown here is derived from an EMBL/GenBank/DDBJ whole genome shotgun (WGS) entry which is preliminary data.</text>
</comment>
<evidence type="ECO:0000256" key="1">
    <source>
        <dbReference type="SAM" id="MobiDB-lite"/>
    </source>
</evidence>
<feature type="region of interest" description="Disordered" evidence="1">
    <location>
        <begin position="51"/>
        <end position="79"/>
    </location>
</feature>
<evidence type="ECO:0000313" key="2">
    <source>
        <dbReference type="EMBL" id="PFH56539.1"/>
    </source>
</evidence>
<organism evidence="2 3">
    <name type="scientific">Ophiocordyceps unilateralis</name>
    <name type="common">Zombie-ant fungus</name>
    <name type="synonym">Torrubia unilateralis</name>
    <dbReference type="NCBI Taxonomy" id="268505"/>
    <lineage>
        <taxon>Eukaryota</taxon>
        <taxon>Fungi</taxon>
        <taxon>Dikarya</taxon>
        <taxon>Ascomycota</taxon>
        <taxon>Pezizomycotina</taxon>
        <taxon>Sordariomycetes</taxon>
        <taxon>Hypocreomycetidae</taxon>
        <taxon>Hypocreales</taxon>
        <taxon>Ophiocordycipitaceae</taxon>
        <taxon>Ophiocordyceps</taxon>
    </lineage>
</organism>
<proteinExistence type="predicted"/>
<dbReference type="EMBL" id="LAZP02000558">
    <property type="protein sequence ID" value="PFH56539.1"/>
    <property type="molecule type" value="Genomic_DNA"/>
</dbReference>
<dbReference type="Proteomes" id="UP000037136">
    <property type="component" value="Unassembled WGS sequence"/>
</dbReference>
<reference evidence="2 3" key="2">
    <citation type="journal article" date="2017" name="Sci. Rep.">
        <title>Ant-infecting Ophiocordyceps genomes reveal a high diversity of potential behavioral manipulation genes and a possible major role for enterotoxins.</title>
        <authorList>
            <person name="de Bekker C."/>
            <person name="Ohm R.A."/>
            <person name="Evans H.C."/>
            <person name="Brachmann A."/>
            <person name="Hughes D.P."/>
        </authorList>
    </citation>
    <scope>NUCLEOTIDE SEQUENCE [LARGE SCALE GENOMIC DNA]</scope>
    <source>
        <strain evidence="2 3">SC16a</strain>
    </source>
</reference>
<protein>
    <submittedName>
        <fullName evidence="2">Uncharacterized protein</fullName>
    </submittedName>
</protein>
<evidence type="ECO:0000313" key="3">
    <source>
        <dbReference type="Proteomes" id="UP000037136"/>
    </source>
</evidence>
<dbReference type="AlphaFoldDB" id="A0A2A9P530"/>
<keyword evidence="3" id="KW-1185">Reference proteome</keyword>
<reference evidence="2 3" key="1">
    <citation type="journal article" date="2015" name="BMC Genomics">
        <title>Gene expression during zombie ant biting behavior reflects the complexity underlying fungal parasitic behavioral manipulation.</title>
        <authorList>
            <person name="de Bekker C."/>
            <person name="Ohm R.A."/>
            <person name="Loreto R.G."/>
            <person name="Sebastian A."/>
            <person name="Albert I."/>
            <person name="Merrow M."/>
            <person name="Brachmann A."/>
            <person name="Hughes D.P."/>
        </authorList>
    </citation>
    <scope>NUCLEOTIDE SEQUENCE [LARGE SCALE GENOMIC DNA]</scope>
    <source>
        <strain evidence="2 3">SC16a</strain>
    </source>
</reference>
<sequence>MRNSAGSTSSSTSSSTRAEATAPRFAVTSGCLFLRRSLSAVLVLSSCPFTSAPHLSSRPYNPPRILSGRSSTRLLQGYT</sequence>
<gene>
    <name evidence="2" type="ORF">XA68_16349</name>
</gene>